<accession>A0ABR2CAV6</accession>
<feature type="compositionally biased region" description="Basic and acidic residues" evidence="1">
    <location>
        <begin position="184"/>
        <end position="199"/>
    </location>
</feature>
<feature type="region of interest" description="Disordered" evidence="1">
    <location>
        <begin position="117"/>
        <end position="152"/>
    </location>
</feature>
<protein>
    <submittedName>
        <fullName evidence="2">Uncharacterized protein</fullName>
    </submittedName>
</protein>
<reference evidence="2 3" key="1">
    <citation type="journal article" date="2024" name="G3 (Bethesda)">
        <title>Genome assembly of Hibiscus sabdariffa L. provides insights into metabolisms of medicinal natural products.</title>
        <authorList>
            <person name="Kim T."/>
        </authorList>
    </citation>
    <scope>NUCLEOTIDE SEQUENCE [LARGE SCALE GENOMIC DNA]</scope>
    <source>
        <strain evidence="2">TK-2024</strain>
        <tissue evidence="2">Old leaves</tissue>
    </source>
</reference>
<evidence type="ECO:0000313" key="3">
    <source>
        <dbReference type="Proteomes" id="UP001472677"/>
    </source>
</evidence>
<proteinExistence type="predicted"/>
<feature type="compositionally biased region" description="Polar residues" evidence="1">
    <location>
        <begin position="218"/>
        <end position="230"/>
    </location>
</feature>
<dbReference type="EMBL" id="JBBPBM010000058">
    <property type="protein sequence ID" value="KAK8516560.1"/>
    <property type="molecule type" value="Genomic_DNA"/>
</dbReference>
<keyword evidence="3" id="KW-1185">Reference proteome</keyword>
<organism evidence="2 3">
    <name type="scientific">Hibiscus sabdariffa</name>
    <name type="common">roselle</name>
    <dbReference type="NCBI Taxonomy" id="183260"/>
    <lineage>
        <taxon>Eukaryota</taxon>
        <taxon>Viridiplantae</taxon>
        <taxon>Streptophyta</taxon>
        <taxon>Embryophyta</taxon>
        <taxon>Tracheophyta</taxon>
        <taxon>Spermatophyta</taxon>
        <taxon>Magnoliopsida</taxon>
        <taxon>eudicotyledons</taxon>
        <taxon>Gunneridae</taxon>
        <taxon>Pentapetalae</taxon>
        <taxon>rosids</taxon>
        <taxon>malvids</taxon>
        <taxon>Malvales</taxon>
        <taxon>Malvaceae</taxon>
        <taxon>Malvoideae</taxon>
        <taxon>Hibiscus</taxon>
    </lineage>
</organism>
<gene>
    <name evidence="2" type="ORF">V6N12_038798</name>
</gene>
<evidence type="ECO:0000313" key="2">
    <source>
        <dbReference type="EMBL" id="KAK8516560.1"/>
    </source>
</evidence>
<name>A0ABR2CAV6_9ROSI</name>
<feature type="region of interest" description="Disordered" evidence="1">
    <location>
        <begin position="173"/>
        <end position="230"/>
    </location>
</feature>
<comment type="caution">
    <text evidence="2">The sequence shown here is derived from an EMBL/GenBank/DDBJ whole genome shotgun (WGS) entry which is preliminary data.</text>
</comment>
<evidence type="ECO:0000256" key="1">
    <source>
        <dbReference type="SAM" id="MobiDB-lite"/>
    </source>
</evidence>
<sequence length="253" mass="28522">MDKRRRTYEFLTQLRGQEDNEFFDDVSAMGQTTRESIQSQHEWHRRDVFKQSTCGWGKVYEEGQSFFHGAVRGHRGERSIPKESEFNLRGAIPELVKSKSLRQPKVSESILKTLRKKMGETTDGDGQDNCFLSPTYDDDRESGVRGEIRSSRRHEGKYGIGFASVHCHHMSEFGGNMSATPSGSRERSEPSARSKEKGKGTKMPTSEVSSSRRRSNSTNPGYTNSSTNTHGFYPPGLGNLYIFNLHIAITTVS</sequence>
<dbReference type="Proteomes" id="UP001472677">
    <property type="component" value="Unassembled WGS sequence"/>
</dbReference>
<feature type="compositionally biased region" description="Basic and acidic residues" evidence="1">
    <location>
        <begin position="141"/>
        <end position="150"/>
    </location>
</feature>